<evidence type="ECO:0000256" key="8">
    <source>
        <dbReference type="PROSITE-ProRule" id="PRU01360"/>
    </source>
</evidence>
<sequence length="716" mass="78029">MQLSKVALAVALAVGVSSVQAKEAVELGATEIIGGKAKAAELPGSGTVLDEQELKRFRYTDINRVLAEVPGVYARSEDGYGLRPNIGIRGGAGERSQRVTLMEDGILIAPAPYAAPAAYYFPTTGRIAGVEVLKGPAAIANGPYTIGGAINLLSTPIPSQPFGGRIVQELGSDNLYRTHLNVGGSSENVGWLVEGHTHATDGFAEIDRASDRTGFDKDDLMLKLRVNSDLGADIYQQLDLKLQYAQEDSDQTYVGLTDRDFKRDSERRYGLTKLDNMRNNFKGVTLGHLIDTGDFRVSTQVYYHEFQRNWYKVDRIGNQSIGNAFNCANFGGNCGGQLASQANAQAILDGTAAARVDVKGNNRRYRSQGIQSKLNKDLQLAGIEHGLELGVRYHEDQETRDQYSDQFQQAATGDLAFVSRTFEAVRTQRAKAVSHYITDSIKLGDLTLTPGMRVEDYKVGRRGDNVRDQHDRETLFGLGGLYKINQQLSVLAGVHEGFTPTATLGADAEKALNYELGLRYADGRLGAELVAFYSDYENLLGTCTASTGSNCNPGDQFNGGEVRVRGLESKLNYELIQGAGYSLPLAVSYTWTDSEFKTSFADEFFGTVQRGDALPNLPEHQASVSLGYRNESGLAVDLRTNWFDSTCSLASCGAFEKLDNYYTVDLSTRYALDAKTEVYLNLLNLTDSTDDIIARQPAGARGQMPRSAIVGVSYGF</sequence>
<keyword evidence="2 8" id="KW-0813">Transport</keyword>
<evidence type="ECO:0000256" key="5">
    <source>
        <dbReference type="ARBA" id="ARBA00023077"/>
    </source>
</evidence>
<reference evidence="13 14" key="1">
    <citation type="submission" date="2018-04" db="EMBL/GenBank/DDBJ databases">
        <title>Pseudomonas sp. nov., isolated from mangrove soil.</title>
        <authorList>
            <person name="Chen C."/>
        </authorList>
    </citation>
    <scope>NUCLEOTIDE SEQUENCE [LARGE SCALE GENOMIC DNA]</scope>
    <source>
        <strain evidence="13 14">TC-11</strain>
    </source>
</reference>
<dbReference type="InterPro" id="IPR012910">
    <property type="entry name" value="Plug_dom"/>
</dbReference>
<proteinExistence type="inferred from homology"/>
<dbReference type="OrthoDB" id="9760494at2"/>
<dbReference type="EMBL" id="QASN01000006">
    <property type="protein sequence ID" value="PTU75816.1"/>
    <property type="molecule type" value="Genomic_DNA"/>
</dbReference>
<dbReference type="Gene3D" id="2.170.130.10">
    <property type="entry name" value="TonB-dependent receptor, plug domain"/>
    <property type="match status" value="1"/>
</dbReference>
<keyword evidence="6 8" id="KW-0472">Membrane</keyword>
<comment type="subcellular location">
    <subcellularLocation>
        <location evidence="1 8">Cell outer membrane</location>
        <topology evidence="1 8">Multi-pass membrane protein</topology>
    </subcellularLocation>
</comment>
<evidence type="ECO:0000256" key="4">
    <source>
        <dbReference type="ARBA" id="ARBA00022692"/>
    </source>
</evidence>
<evidence type="ECO:0000256" key="6">
    <source>
        <dbReference type="ARBA" id="ARBA00023136"/>
    </source>
</evidence>
<comment type="similarity">
    <text evidence="8 9">Belongs to the TonB-dependent receptor family.</text>
</comment>
<dbReference type="GO" id="GO:0033214">
    <property type="term" value="P:siderophore-iron import into cell"/>
    <property type="evidence" value="ECO:0007669"/>
    <property type="project" value="TreeGrafter"/>
</dbReference>
<dbReference type="SUPFAM" id="SSF56935">
    <property type="entry name" value="Porins"/>
    <property type="match status" value="1"/>
</dbReference>
<name>A0A2T5PDJ7_9PSED</name>
<dbReference type="GO" id="GO:0009279">
    <property type="term" value="C:cell outer membrane"/>
    <property type="evidence" value="ECO:0007669"/>
    <property type="project" value="UniProtKB-SubCell"/>
</dbReference>
<dbReference type="PANTHER" id="PTHR30442">
    <property type="entry name" value="IRON III DICITRATE TRANSPORT PROTEIN FECA"/>
    <property type="match status" value="1"/>
</dbReference>
<keyword evidence="14" id="KW-1185">Reference proteome</keyword>
<keyword evidence="10" id="KW-0732">Signal</keyword>
<dbReference type="InterPro" id="IPR039426">
    <property type="entry name" value="TonB-dep_rcpt-like"/>
</dbReference>
<evidence type="ECO:0000313" key="13">
    <source>
        <dbReference type="EMBL" id="PTU75816.1"/>
    </source>
</evidence>
<keyword evidence="4 8" id="KW-0812">Transmembrane</keyword>
<dbReference type="Proteomes" id="UP000244064">
    <property type="component" value="Unassembled WGS sequence"/>
</dbReference>
<dbReference type="PANTHER" id="PTHR30442:SF0">
    <property type="entry name" value="FE(3+) DICITRATE TRANSPORT PROTEIN FECA"/>
    <property type="match status" value="1"/>
</dbReference>
<dbReference type="InterPro" id="IPR037066">
    <property type="entry name" value="Plug_dom_sf"/>
</dbReference>
<evidence type="ECO:0000256" key="7">
    <source>
        <dbReference type="ARBA" id="ARBA00023237"/>
    </source>
</evidence>
<evidence type="ECO:0008006" key="15">
    <source>
        <dbReference type="Google" id="ProtNLM"/>
    </source>
</evidence>
<evidence type="ECO:0000256" key="3">
    <source>
        <dbReference type="ARBA" id="ARBA00022452"/>
    </source>
</evidence>
<organism evidence="13 14">
    <name type="scientific">Pseudomonas mangrovi</name>
    <dbReference type="NCBI Taxonomy" id="2161748"/>
    <lineage>
        <taxon>Bacteria</taxon>
        <taxon>Pseudomonadati</taxon>
        <taxon>Pseudomonadota</taxon>
        <taxon>Gammaproteobacteria</taxon>
        <taxon>Pseudomonadales</taxon>
        <taxon>Pseudomonadaceae</taxon>
        <taxon>Pseudomonas</taxon>
    </lineage>
</organism>
<dbReference type="Pfam" id="PF00593">
    <property type="entry name" value="TonB_dep_Rec_b-barrel"/>
    <property type="match status" value="1"/>
</dbReference>
<evidence type="ECO:0000256" key="1">
    <source>
        <dbReference type="ARBA" id="ARBA00004571"/>
    </source>
</evidence>
<accession>A0A2T5PDJ7</accession>
<dbReference type="CDD" id="cd01347">
    <property type="entry name" value="ligand_gated_channel"/>
    <property type="match status" value="1"/>
</dbReference>
<feature type="domain" description="TonB-dependent receptor-like beta-barrel" evidence="11">
    <location>
        <begin position="301"/>
        <end position="685"/>
    </location>
</feature>
<dbReference type="AlphaFoldDB" id="A0A2T5PDJ7"/>
<evidence type="ECO:0000259" key="12">
    <source>
        <dbReference type="Pfam" id="PF07715"/>
    </source>
</evidence>
<comment type="caution">
    <text evidence="13">The sequence shown here is derived from an EMBL/GenBank/DDBJ whole genome shotgun (WGS) entry which is preliminary data.</text>
</comment>
<feature type="signal peptide" evidence="10">
    <location>
        <begin position="1"/>
        <end position="21"/>
    </location>
</feature>
<evidence type="ECO:0000256" key="9">
    <source>
        <dbReference type="RuleBase" id="RU003357"/>
    </source>
</evidence>
<dbReference type="Gene3D" id="2.40.170.20">
    <property type="entry name" value="TonB-dependent receptor, beta-barrel domain"/>
    <property type="match status" value="1"/>
</dbReference>
<evidence type="ECO:0000256" key="2">
    <source>
        <dbReference type="ARBA" id="ARBA00022448"/>
    </source>
</evidence>
<keyword evidence="7 8" id="KW-0998">Cell outer membrane</keyword>
<evidence type="ECO:0000259" key="11">
    <source>
        <dbReference type="Pfam" id="PF00593"/>
    </source>
</evidence>
<dbReference type="Pfam" id="PF07715">
    <property type="entry name" value="Plug"/>
    <property type="match status" value="1"/>
</dbReference>
<dbReference type="InterPro" id="IPR000531">
    <property type="entry name" value="Beta-barrel_TonB"/>
</dbReference>
<keyword evidence="3 8" id="KW-1134">Transmembrane beta strand</keyword>
<feature type="chain" id="PRO_5015457051" description="TonB-dependent receptor" evidence="10">
    <location>
        <begin position="22"/>
        <end position="716"/>
    </location>
</feature>
<dbReference type="InterPro" id="IPR036942">
    <property type="entry name" value="Beta-barrel_TonB_sf"/>
</dbReference>
<feature type="domain" description="TonB-dependent receptor plug" evidence="12">
    <location>
        <begin position="40"/>
        <end position="149"/>
    </location>
</feature>
<evidence type="ECO:0000313" key="14">
    <source>
        <dbReference type="Proteomes" id="UP000244064"/>
    </source>
</evidence>
<dbReference type="PROSITE" id="PS52016">
    <property type="entry name" value="TONB_DEPENDENT_REC_3"/>
    <property type="match status" value="1"/>
</dbReference>
<keyword evidence="5 9" id="KW-0798">TonB box</keyword>
<gene>
    <name evidence="13" type="ORF">DBO85_03850</name>
</gene>
<protein>
    <recommendedName>
        <fullName evidence="15">TonB-dependent receptor</fullName>
    </recommendedName>
</protein>
<evidence type="ECO:0000256" key="10">
    <source>
        <dbReference type="SAM" id="SignalP"/>
    </source>
</evidence>
<dbReference type="RefSeq" id="WP_108105421.1">
    <property type="nucleotide sequence ID" value="NZ_QASN01000006.1"/>
</dbReference>